<proteinExistence type="predicted"/>
<evidence type="ECO:0000256" key="8">
    <source>
        <dbReference type="ARBA" id="ARBA00022918"/>
    </source>
</evidence>
<sequence length="126" mass="13708">LGEGNAKANKLVSIFQGRVPVDRYLQARSSHANFHQGARALRKQFDLTQDDAKGIVKACPQCNQIGPGLGLGVNPRGGLGLGVNPRGLQALELWQMDVTHVAEFGRLKYVHVSIDTFSKMIWATAL</sequence>
<evidence type="ECO:0000256" key="5">
    <source>
        <dbReference type="ARBA" id="ARBA00022723"/>
    </source>
</evidence>
<evidence type="ECO:0000256" key="6">
    <source>
        <dbReference type="ARBA" id="ARBA00022759"/>
    </source>
</evidence>
<dbReference type="InterPro" id="IPR001584">
    <property type="entry name" value="Integrase_cat-core"/>
</dbReference>
<evidence type="ECO:0000259" key="10">
    <source>
        <dbReference type="PROSITE" id="PS50876"/>
    </source>
</evidence>
<dbReference type="GO" id="GO:0015074">
    <property type="term" value="P:DNA integration"/>
    <property type="evidence" value="ECO:0007669"/>
    <property type="project" value="InterPro"/>
</dbReference>
<feature type="domain" description="Integrase catalytic" evidence="11">
    <location>
        <begin position="81"/>
        <end position="126"/>
    </location>
</feature>
<dbReference type="SUPFAM" id="SSF46919">
    <property type="entry name" value="N-terminal Zn binding domain of HIV integrase"/>
    <property type="match status" value="1"/>
</dbReference>
<keyword evidence="2" id="KW-0808">Transferase</keyword>
<dbReference type="InterPro" id="IPR036397">
    <property type="entry name" value="RNaseH_sf"/>
</dbReference>
<evidence type="ECO:0000256" key="4">
    <source>
        <dbReference type="ARBA" id="ARBA00022722"/>
    </source>
</evidence>
<feature type="non-terminal residue" evidence="12">
    <location>
        <position position="1"/>
    </location>
</feature>
<dbReference type="Gene3D" id="1.10.10.200">
    <property type="match status" value="1"/>
</dbReference>
<feature type="non-terminal residue" evidence="12">
    <location>
        <position position="126"/>
    </location>
</feature>
<keyword evidence="13" id="KW-1185">Reference proteome</keyword>
<dbReference type="EC" id="2.7.7.49" evidence="1"/>
<dbReference type="PANTHER" id="PTHR41694:SF3">
    <property type="entry name" value="RNA-DIRECTED DNA POLYMERASE-RELATED"/>
    <property type="match status" value="1"/>
</dbReference>
<dbReference type="EMBL" id="VYZX01028878">
    <property type="protein sequence ID" value="NXS62323.1"/>
    <property type="molecule type" value="Genomic_DNA"/>
</dbReference>
<evidence type="ECO:0000313" key="13">
    <source>
        <dbReference type="Proteomes" id="UP000520535"/>
    </source>
</evidence>
<reference evidence="12 13" key="1">
    <citation type="submission" date="2019-09" db="EMBL/GenBank/DDBJ databases">
        <title>Bird 10,000 Genomes (B10K) Project - Family phase.</title>
        <authorList>
            <person name="Zhang G."/>
        </authorList>
    </citation>
    <scope>NUCLEOTIDE SEQUENCE [LARGE SCALE GENOMIC DNA]</scope>
    <source>
        <strain evidence="12">B10K-DU-012-52</strain>
    </source>
</reference>
<keyword evidence="3" id="KW-0548">Nucleotidyltransferase</keyword>
<evidence type="ECO:0000256" key="7">
    <source>
        <dbReference type="ARBA" id="ARBA00022801"/>
    </source>
</evidence>
<dbReference type="OrthoDB" id="9386368at2759"/>
<dbReference type="GO" id="GO:0016787">
    <property type="term" value="F:hydrolase activity"/>
    <property type="evidence" value="ECO:0007669"/>
    <property type="project" value="UniProtKB-KW"/>
</dbReference>
<evidence type="ECO:0000256" key="3">
    <source>
        <dbReference type="ARBA" id="ARBA00022695"/>
    </source>
</evidence>
<dbReference type="InterPro" id="IPR017856">
    <property type="entry name" value="Integrase-like_N"/>
</dbReference>
<comment type="caution">
    <text evidence="12">The sequence shown here is derived from an EMBL/GenBank/DDBJ whole genome shotgun (WGS) entry which is preliminary data.</text>
</comment>
<keyword evidence="7" id="KW-0378">Hydrolase</keyword>
<dbReference type="Pfam" id="PF02022">
    <property type="entry name" value="Integrase_Zn"/>
    <property type="match status" value="1"/>
</dbReference>
<dbReference type="PANTHER" id="PTHR41694">
    <property type="entry name" value="ENDOGENOUS RETROVIRUS GROUP K MEMBER POL PROTEIN"/>
    <property type="match status" value="1"/>
</dbReference>
<dbReference type="GO" id="GO:0003964">
    <property type="term" value="F:RNA-directed DNA polymerase activity"/>
    <property type="evidence" value="ECO:0007669"/>
    <property type="project" value="UniProtKB-KW"/>
</dbReference>
<dbReference type="GO" id="GO:0035613">
    <property type="term" value="F:RNA stem-loop binding"/>
    <property type="evidence" value="ECO:0007669"/>
    <property type="project" value="TreeGrafter"/>
</dbReference>
<organism evidence="12 13">
    <name type="scientific">Brachypteracias leptosomus</name>
    <name type="common">short-legged ground-roller</name>
    <dbReference type="NCBI Taxonomy" id="135165"/>
    <lineage>
        <taxon>Eukaryota</taxon>
        <taxon>Metazoa</taxon>
        <taxon>Chordata</taxon>
        <taxon>Craniata</taxon>
        <taxon>Vertebrata</taxon>
        <taxon>Euteleostomi</taxon>
        <taxon>Archelosauria</taxon>
        <taxon>Archosauria</taxon>
        <taxon>Dinosauria</taxon>
        <taxon>Saurischia</taxon>
        <taxon>Theropoda</taxon>
        <taxon>Coelurosauria</taxon>
        <taxon>Aves</taxon>
        <taxon>Neognathae</taxon>
        <taxon>Neoaves</taxon>
        <taxon>Telluraves</taxon>
        <taxon>Coraciimorphae</taxon>
        <taxon>Coraciiformes</taxon>
        <taxon>Brachypteraciidae</taxon>
        <taxon>Brachypteracias</taxon>
    </lineage>
</organism>
<keyword evidence="4" id="KW-0540">Nuclease</keyword>
<feature type="domain" description="Integrase-type" evidence="10">
    <location>
        <begin position="22"/>
        <end position="63"/>
    </location>
</feature>
<keyword evidence="8" id="KW-0695">RNA-directed DNA polymerase</keyword>
<evidence type="ECO:0000256" key="1">
    <source>
        <dbReference type="ARBA" id="ARBA00012493"/>
    </source>
</evidence>
<evidence type="ECO:0000313" key="12">
    <source>
        <dbReference type="EMBL" id="NXS62323.1"/>
    </source>
</evidence>
<dbReference type="InterPro" id="IPR003308">
    <property type="entry name" value="Integrase_Zn-bd_dom_N"/>
</dbReference>
<accession>A0A7L2VW05</accession>
<evidence type="ECO:0000256" key="2">
    <source>
        <dbReference type="ARBA" id="ARBA00022679"/>
    </source>
</evidence>
<dbReference type="InterPro" id="IPR012337">
    <property type="entry name" value="RNaseH-like_sf"/>
</dbReference>
<dbReference type="GO" id="GO:0004519">
    <property type="term" value="F:endonuclease activity"/>
    <property type="evidence" value="ECO:0007669"/>
    <property type="project" value="UniProtKB-KW"/>
</dbReference>
<evidence type="ECO:0000259" key="11">
    <source>
        <dbReference type="PROSITE" id="PS50994"/>
    </source>
</evidence>
<evidence type="ECO:0000256" key="9">
    <source>
        <dbReference type="PROSITE-ProRule" id="PRU00450"/>
    </source>
</evidence>
<keyword evidence="9" id="KW-0862">Zinc</keyword>
<dbReference type="SUPFAM" id="SSF53098">
    <property type="entry name" value="Ribonuclease H-like"/>
    <property type="match status" value="1"/>
</dbReference>
<name>A0A7L2VW05_9AVES</name>
<dbReference type="GO" id="GO:0008270">
    <property type="term" value="F:zinc ion binding"/>
    <property type="evidence" value="ECO:0007669"/>
    <property type="project" value="UniProtKB-KW"/>
</dbReference>
<dbReference type="PROSITE" id="PS50876">
    <property type="entry name" value="ZF_INTEGRASE"/>
    <property type="match status" value="1"/>
</dbReference>
<dbReference type="AlphaFoldDB" id="A0A7L2VW05"/>
<dbReference type="Gene3D" id="3.30.420.10">
    <property type="entry name" value="Ribonuclease H-like superfamily/Ribonuclease H"/>
    <property type="match status" value="1"/>
</dbReference>
<gene>
    <name evidence="12" type="primary">Ervk10</name>
    <name evidence="12" type="ORF">BRALEP_R15089</name>
</gene>
<keyword evidence="6" id="KW-0255">Endonuclease</keyword>
<dbReference type="Proteomes" id="UP000520535">
    <property type="component" value="Unassembled WGS sequence"/>
</dbReference>
<keyword evidence="9" id="KW-0863">Zinc-finger</keyword>
<protein>
    <recommendedName>
        <fullName evidence="1">RNA-directed DNA polymerase</fullName>
        <ecNumber evidence="1">2.7.7.49</ecNumber>
    </recommendedName>
</protein>
<keyword evidence="5" id="KW-0479">Metal-binding</keyword>
<dbReference type="PROSITE" id="PS50994">
    <property type="entry name" value="INTEGRASE"/>
    <property type="match status" value="1"/>
</dbReference>